<accession>A0A5J5DGN7</accession>
<comment type="function">
    <text evidence="1">Metal transporter.</text>
</comment>
<dbReference type="InterPro" id="IPR046342">
    <property type="entry name" value="CBS_dom_sf"/>
</dbReference>
<keyword evidence="3" id="KW-1185">Reference proteome</keyword>
<dbReference type="GO" id="GO:0010960">
    <property type="term" value="P:magnesium ion homeostasis"/>
    <property type="evidence" value="ECO:0007669"/>
    <property type="project" value="InterPro"/>
</dbReference>
<gene>
    <name evidence="2" type="ORF">FQN60_017962</name>
</gene>
<dbReference type="Gene3D" id="3.10.580.10">
    <property type="entry name" value="CBS-domain"/>
    <property type="match status" value="1"/>
</dbReference>
<dbReference type="AlphaFoldDB" id="A0A5J5DGN7"/>
<dbReference type="PANTHER" id="PTHR12064:SF26">
    <property type="entry name" value="METAL TRANSPORTER CNNM4"/>
    <property type="match status" value="1"/>
</dbReference>
<feature type="non-terminal residue" evidence="2">
    <location>
        <position position="1"/>
    </location>
</feature>
<dbReference type="GO" id="GO:0015081">
    <property type="term" value="F:sodium ion transmembrane transporter activity"/>
    <property type="evidence" value="ECO:0007669"/>
    <property type="project" value="TreeGrafter"/>
</dbReference>
<sequence>KSHLAIVQKVNNEGEGDPFYEVLGLVTLEDVIEEIIKSEILDESDLYKVNLFSPSQISDKVLLRILRHPDVIQEIKFNESDKRSPHHYVYQRGKPVDYFVLILQCIWGLAALIGPPCS</sequence>
<dbReference type="GO" id="GO:0005886">
    <property type="term" value="C:plasma membrane"/>
    <property type="evidence" value="ECO:0007669"/>
    <property type="project" value="UniProtKB-SubCell"/>
</dbReference>
<comment type="similarity">
    <text evidence="1">Belongs to the ACDP family.</text>
</comment>
<dbReference type="Proteomes" id="UP000327493">
    <property type="component" value="Chromosome 5"/>
</dbReference>
<comment type="caution">
    <text evidence="2">The sequence shown here is derived from an EMBL/GenBank/DDBJ whole genome shotgun (WGS) entry which is preliminary data.</text>
</comment>
<dbReference type="GO" id="GO:0015095">
    <property type="term" value="F:magnesium ion transmembrane transporter activity"/>
    <property type="evidence" value="ECO:0007669"/>
    <property type="project" value="TreeGrafter"/>
</dbReference>
<proteinExistence type="inferred from homology"/>
<evidence type="ECO:0000313" key="3">
    <source>
        <dbReference type="Proteomes" id="UP000327493"/>
    </source>
</evidence>
<name>A0A5J5DGN7_9PERO</name>
<dbReference type="InterPro" id="IPR045095">
    <property type="entry name" value="ACDP"/>
</dbReference>
<dbReference type="EMBL" id="VOFY01000005">
    <property type="protein sequence ID" value="KAA8592507.1"/>
    <property type="molecule type" value="Genomic_DNA"/>
</dbReference>
<dbReference type="Pfam" id="PF25562">
    <property type="entry name" value="CNBH_CNNM2_C"/>
    <property type="match status" value="1"/>
</dbReference>
<reference evidence="2 3" key="1">
    <citation type="submission" date="2019-08" db="EMBL/GenBank/DDBJ databases">
        <title>A chromosome-level genome assembly, high-density linkage maps, and genome scans reveal the genomic architecture of hybrid incompatibilities underlying speciation via character displacement in darters (Percidae: Etheostominae).</title>
        <authorList>
            <person name="Moran R.L."/>
            <person name="Catchen J.M."/>
            <person name="Fuller R.C."/>
        </authorList>
    </citation>
    <scope>NUCLEOTIDE SEQUENCE [LARGE SCALE GENOMIC DNA]</scope>
    <source>
        <strain evidence="2">EspeVRDwgs_2016</strain>
        <tissue evidence="2">Muscle</tissue>
    </source>
</reference>
<evidence type="ECO:0000256" key="1">
    <source>
        <dbReference type="RuleBase" id="RU369091"/>
    </source>
</evidence>
<organism evidence="2 3">
    <name type="scientific">Etheostoma spectabile</name>
    <name type="common">orangethroat darter</name>
    <dbReference type="NCBI Taxonomy" id="54343"/>
    <lineage>
        <taxon>Eukaryota</taxon>
        <taxon>Metazoa</taxon>
        <taxon>Chordata</taxon>
        <taxon>Craniata</taxon>
        <taxon>Vertebrata</taxon>
        <taxon>Euteleostomi</taxon>
        <taxon>Actinopterygii</taxon>
        <taxon>Neopterygii</taxon>
        <taxon>Teleostei</taxon>
        <taxon>Neoteleostei</taxon>
        <taxon>Acanthomorphata</taxon>
        <taxon>Eupercaria</taxon>
        <taxon>Perciformes</taxon>
        <taxon>Percoidei</taxon>
        <taxon>Percidae</taxon>
        <taxon>Etheostomatinae</taxon>
        <taxon>Etheostoma</taxon>
    </lineage>
</organism>
<dbReference type="PANTHER" id="PTHR12064">
    <property type="entry name" value="METAL TRANSPORTER CNNM"/>
    <property type="match status" value="1"/>
</dbReference>
<evidence type="ECO:0000313" key="2">
    <source>
        <dbReference type="EMBL" id="KAA8592507.1"/>
    </source>
</evidence>
<comment type="subcellular location">
    <subcellularLocation>
        <location evidence="1">Cell membrane</location>
        <topology evidence="1">Multi-pass membrane protein</topology>
    </subcellularLocation>
</comment>
<protein>
    <recommendedName>
        <fullName evidence="1">Metal transporter</fullName>
    </recommendedName>
</protein>